<evidence type="ECO:0000256" key="6">
    <source>
        <dbReference type="ARBA" id="ARBA00022989"/>
    </source>
</evidence>
<keyword evidence="6 10" id="KW-1133">Transmembrane helix</keyword>
<evidence type="ECO:0000256" key="10">
    <source>
        <dbReference type="SAM" id="Phobius"/>
    </source>
</evidence>
<evidence type="ECO:0000256" key="7">
    <source>
        <dbReference type="ARBA" id="ARBA00023136"/>
    </source>
</evidence>
<keyword evidence="4" id="KW-0132">Cell division</keyword>
<keyword evidence="9" id="KW-0653">Protein transport</keyword>
<keyword evidence="2" id="KW-1003">Cell membrane</keyword>
<evidence type="ECO:0000256" key="2">
    <source>
        <dbReference type="ARBA" id="ARBA00022475"/>
    </source>
</evidence>
<protein>
    <submittedName>
        <fullName evidence="12">Tol-Pal system protein TolQ</fullName>
    </submittedName>
</protein>
<dbReference type="Pfam" id="PF01618">
    <property type="entry name" value="MotA_ExbB"/>
    <property type="match status" value="1"/>
</dbReference>
<evidence type="ECO:0000259" key="11">
    <source>
        <dbReference type="Pfam" id="PF01618"/>
    </source>
</evidence>
<evidence type="ECO:0000256" key="9">
    <source>
        <dbReference type="RuleBase" id="RU004057"/>
    </source>
</evidence>
<keyword evidence="5 10" id="KW-0812">Transmembrane</keyword>
<dbReference type="InterPro" id="IPR014163">
    <property type="entry name" value="Tol-Pal_TolQ"/>
</dbReference>
<sequence>MSFELFFTGTGLVVKGVLLLLILFSVVSWGIIMFKMYQIHKAFSESGRFMDFFWKTKRFDAIASQADRFASSPLVALFNEGYSELKQVMETGDTRTEQGGAISTDLGGIANVSRALRRATNLEVTRLEKYTTFLATTGSTSPFIGLFGTVWGIMVAFIGIGKTGSASLAVVAPGIAEALIATAIGLVAAIPAVMAYNHFQHKIRVLVKEMDSFSTEFLNIVQRNIAGK</sequence>
<dbReference type="PANTHER" id="PTHR30625:SF3">
    <property type="entry name" value="TOL-PAL SYSTEM PROTEIN TOLQ"/>
    <property type="match status" value="1"/>
</dbReference>
<feature type="transmembrane region" description="Helical" evidence="10">
    <location>
        <begin position="143"/>
        <end position="160"/>
    </location>
</feature>
<evidence type="ECO:0000313" key="13">
    <source>
        <dbReference type="Proteomes" id="UP001295463"/>
    </source>
</evidence>
<dbReference type="EMBL" id="OW150024">
    <property type="protein sequence ID" value="CAH2030141.1"/>
    <property type="molecule type" value="Genomic_DNA"/>
</dbReference>
<keyword evidence="7 10" id="KW-0472">Membrane</keyword>
<name>A0ABM9D5Z3_9BACT</name>
<keyword evidence="13" id="KW-1185">Reference proteome</keyword>
<comment type="similarity">
    <text evidence="9">Belongs to the exbB/tolQ family.</text>
</comment>
<comment type="subcellular location">
    <subcellularLocation>
        <location evidence="1">Cell membrane</location>
        <topology evidence="1">Multi-pass membrane protein</topology>
    </subcellularLocation>
    <subcellularLocation>
        <location evidence="9">Membrane</location>
        <topology evidence="9">Multi-pass membrane protein</topology>
    </subcellularLocation>
</comment>
<evidence type="ECO:0000256" key="3">
    <source>
        <dbReference type="ARBA" id="ARBA00022519"/>
    </source>
</evidence>
<dbReference type="NCBIfam" id="TIGR02796">
    <property type="entry name" value="tolQ"/>
    <property type="match status" value="1"/>
</dbReference>
<evidence type="ECO:0000256" key="8">
    <source>
        <dbReference type="ARBA" id="ARBA00023306"/>
    </source>
</evidence>
<evidence type="ECO:0000256" key="5">
    <source>
        <dbReference type="ARBA" id="ARBA00022692"/>
    </source>
</evidence>
<dbReference type="RefSeq" id="WP_305731101.1">
    <property type="nucleotide sequence ID" value="NZ_OW150024.1"/>
</dbReference>
<proteinExistence type="inferred from homology"/>
<accession>A0ABM9D5Z3</accession>
<evidence type="ECO:0000256" key="4">
    <source>
        <dbReference type="ARBA" id="ARBA00022618"/>
    </source>
</evidence>
<dbReference type="InterPro" id="IPR002898">
    <property type="entry name" value="MotA_ExbB_proton_chnl"/>
</dbReference>
<gene>
    <name evidence="12" type="primary">tolQ</name>
    <name evidence="12" type="ORF">GEAMG1_0319</name>
</gene>
<feature type="transmembrane region" description="Helical" evidence="10">
    <location>
        <begin position="166"/>
        <end position="196"/>
    </location>
</feature>
<evidence type="ECO:0000313" key="12">
    <source>
        <dbReference type="EMBL" id="CAH2030141.1"/>
    </source>
</evidence>
<keyword evidence="9" id="KW-0813">Transport</keyword>
<feature type="transmembrane region" description="Helical" evidence="10">
    <location>
        <begin position="12"/>
        <end position="34"/>
    </location>
</feature>
<dbReference type="InterPro" id="IPR050790">
    <property type="entry name" value="ExbB/TolQ_transport"/>
</dbReference>
<feature type="domain" description="MotA/TolQ/ExbB proton channel" evidence="11">
    <location>
        <begin position="109"/>
        <end position="211"/>
    </location>
</feature>
<keyword evidence="8" id="KW-0131">Cell cycle</keyword>
<dbReference type="PANTHER" id="PTHR30625">
    <property type="entry name" value="PROTEIN TOLQ"/>
    <property type="match status" value="1"/>
</dbReference>
<organism evidence="12 13">
    <name type="scientific">Trichlorobacter ammonificans</name>
    <dbReference type="NCBI Taxonomy" id="2916410"/>
    <lineage>
        <taxon>Bacteria</taxon>
        <taxon>Pseudomonadati</taxon>
        <taxon>Thermodesulfobacteriota</taxon>
        <taxon>Desulfuromonadia</taxon>
        <taxon>Geobacterales</taxon>
        <taxon>Geobacteraceae</taxon>
        <taxon>Trichlorobacter</taxon>
    </lineage>
</organism>
<dbReference type="Proteomes" id="UP001295463">
    <property type="component" value="Chromosome"/>
</dbReference>
<evidence type="ECO:0000256" key="1">
    <source>
        <dbReference type="ARBA" id="ARBA00004651"/>
    </source>
</evidence>
<reference evidence="12 13" key="1">
    <citation type="submission" date="2022-03" db="EMBL/GenBank/DDBJ databases">
        <authorList>
            <person name="Koch H."/>
        </authorList>
    </citation>
    <scope>NUCLEOTIDE SEQUENCE [LARGE SCALE GENOMIC DNA]</scope>
    <source>
        <strain evidence="12 13">G1</strain>
    </source>
</reference>
<keyword evidence="3" id="KW-0997">Cell inner membrane</keyword>